<comment type="caution">
    <text evidence="1">The sequence shown here is derived from an EMBL/GenBank/DDBJ whole genome shotgun (WGS) entry which is preliminary data.</text>
</comment>
<dbReference type="Proteomes" id="UP000664344">
    <property type="component" value="Unassembled WGS sequence"/>
</dbReference>
<evidence type="ECO:0000313" key="1">
    <source>
        <dbReference type="EMBL" id="MBN7768852.1"/>
    </source>
</evidence>
<reference evidence="1 2" key="1">
    <citation type="submission" date="2021-02" db="EMBL/GenBank/DDBJ databases">
        <title>PHA producing bacteria isolated from coastal sediment in Guangdong, Shenzhen.</title>
        <authorList>
            <person name="Zheng W."/>
            <person name="Yu S."/>
            <person name="Huang Y."/>
        </authorList>
    </citation>
    <scope>NUCLEOTIDE SEQUENCE [LARGE SCALE GENOMIC DNA]</scope>
    <source>
        <strain evidence="1 2">TN21-5</strain>
    </source>
</reference>
<dbReference type="EMBL" id="JAFKDB010000008">
    <property type="protein sequence ID" value="MBN7768852.1"/>
    <property type="molecule type" value="Genomic_DNA"/>
</dbReference>
<accession>A0ABS3BDR9</accession>
<dbReference type="Gene3D" id="2.60.120.200">
    <property type="match status" value="1"/>
</dbReference>
<name>A0ABS3BDR9_9GAMM</name>
<organism evidence="1 2">
    <name type="scientific">Marinobacter daepoensis</name>
    <dbReference type="NCBI Taxonomy" id="262077"/>
    <lineage>
        <taxon>Bacteria</taxon>
        <taxon>Pseudomonadati</taxon>
        <taxon>Pseudomonadota</taxon>
        <taxon>Gammaproteobacteria</taxon>
        <taxon>Pseudomonadales</taxon>
        <taxon>Marinobacteraceae</taxon>
        <taxon>Marinobacter</taxon>
    </lineage>
</organism>
<protein>
    <submittedName>
        <fullName evidence="1">Uncharacterized protein</fullName>
    </submittedName>
</protein>
<keyword evidence="2" id="KW-1185">Reference proteome</keyword>
<sequence>MPADIILRSLTPPPLKATSSPAIASRADLLNGDRTGGGSVGSTGFSGVDGEWITLAGIGFEAVGNPLPAAYDTFGRDLYPRAFDGASVPEDEGSPESRWEPVIDGITSSGYEFDASTVMPGREFSALSKGAKTNLKNAKAQNGAPRSTDCIYSTFWIRFNESLNSPPQPGPETRSDKILRVWDRPDGFGTRTSWEGPSKLHLVHKQGDSVTDYDQQDWPPRDFLFNNERRWHRCDYFCSAEAGRQAAWINGKKYEYEFSKDPAASSNSFYTRLIGYDVSQSAYITETLRHRLSEFYEQPSLAQVELSNSLTYDDSIEQKRIYQITEERTDSAVRFRAYYADLNKNDAVYAHIVRSDGTAIDWGRIN</sequence>
<gene>
    <name evidence="1" type="ORF">JYP53_02900</name>
</gene>
<evidence type="ECO:0000313" key="2">
    <source>
        <dbReference type="Proteomes" id="UP000664344"/>
    </source>
</evidence>
<dbReference type="RefSeq" id="WP_206556653.1">
    <property type="nucleotide sequence ID" value="NZ_JAFKDB010000008.1"/>
</dbReference>
<proteinExistence type="predicted"/>